<protein>
    <submittedName>
        <fullName evidence="3">Uncharacterized protein</fullName>
    </submittedName>
</protein>
<keyword evidence="4" id="KW-1185">Reference proteome</keyword>
<feature type="chain" id="PRO_5045657656" evidence="2">
    <location>
        <begin position="30"/>
        <end position="291"/>
    </location>
</feature>
<evidence type="ECO:0000313" key="3">
    <source>
        <dbReference type="EMBL" id="NNJ28037.1"/>
    </source>
</evidence>
<dbReference type="RefSeq" id="WP_171189937.1">
    <property type="nucleotide sequence ID" value="NZ_WTPX01000268.1"/>
</dbReference>
<comment type="caution">
    <text evidence="3">The sequence shown here is derived from an EMBL/GenBank/DDBJ whole genome shotgun (WGS) entry which is preliminary data.</text>
</comment>
<organism evidence="3 4">
    <name type="scientific">Alienimonas chondri</name>
    <dbReference type="NCBI Taxonomy" id="2681879"/>
    <lineage>
        <taxon>Bacteria</taxon>
        <taxon>Pseudomonadati</taxon>
        <taxon>Planctomycetota</taxon>
        <taxon>Planctomycetia</taxon>
        <taxon>Planctomycetales</taxon>
        <taxon>Planctomycetaceae</taxon>
        <taxon>Alienimonas</taxon>
    </lineage>
</organism>
<evidence type="ECO:0000313" key="4">
    <source>
        <dbReference type="Proteomes" id="UP000609651"/>
    </source>
</evidence>
<proteinExistence type="predicted"/>
<evidence type="ECO:0000256" key="2">
    <source>
        <dbReference type="SAM" id="SignalP"/>
    </source>
</evidence>
<keyword evidence="2" id="KW-0732">Signal</keyword>
<dbReference type="EMBL" id="WTPX01000268">
    <property type="protein sequence ID" value="NNJ28037.1"/>
    <property type="molecule type" value="Genomic_DNA"/>
</dbReference>
<accession>A0ABX1VM80</accession>
<reference evidence="3 4" key="1">
    <citation type="journal article" date="2020" name="Syst. Appl. Microbiol.">
        <title>Alienimonas chondri sp. nov., a novel planctomycete isolated from the biofilm of the red alga Chondrus crispus.</title>
        <authorList>
            <person name="Vitorino I."/>
            <person name="Albuquerque L."/>
            <person name="Wiegand S."/>
            <person name="Kallscheuer N."/>
            <person name="da Costa M.S."/>
            <person name="Lobo-da-Cunha A."/>
            <person name="Jogler C."/>
            <person name="Lage O.M."/>
        </authorList>
    </citation>
    <scope>NUCLEOTIDE SEQUENCE [LARGE SCALE GENOMIC DNA]</scope>
    <source>
        <strain evidence="3 4">LzC2</strain>
    </source>
</reference>
<feature type="signal peptide" evidence="2">
    <location>
        <begin position="1"/>
        <end position="29"/>
    </location>
</feature>
<gene>
    <name evidence="3" type="ORF">LzC2_41480</name>
</gene>
<feature type="region of interest" description="Disordered" evidence="1">
    <location>
        <begin position="187"/>
        <end position="291"/>
    </location>
</feature>
<name>A0ABX1VM80_9PLAN</name>
<feature type="region of interest" description="Disordered" evidence="1">
    <location>
        <begin position="28"/>
        <end position="81"/>
    </location>
</feature>
<evidence type="ECO:0000256" key="1">
    <source>
        <dbReference type="SAM" id="MobiDB-lite"/>
    </source>
</evidence>
<sequence length="291" mass="31090">MSRSAPHPAVWAVAALVAASFAWPETAFGQDDLGAPTEALPEFDESAESQFEAPADPPGNNQEQPVLTPEQAAPEIAGAESTESVLRCAYRPHPTRVRAIYQFLSEHAAPGVDVSLRPIDRPASEPLRQVTRMQEQEVVSADGERRRVARPITTTVDGQGQTVAMELIIVAPPETQRAIGQFFRLSLSSDPAPTGPPVPSSDETFQPFGGSYQDSLPLDDSVPGDYGTSTPRKPSPRDAFSVFGGDPEVIGRPGDGSFAEDLPRDDVGFGDSPGSVPRRPVGDPFDDAFEE</sequence>
<dbReference type="Proteomes" id="UP000609651">
    <property type="component" value="Unassembled WGS sequence"/>
</dbReference>